<sequence length="128" mass="13951">MARGHSSLRQSSPCLVTHGIQTPNELTLPPFVEPSQTNESPIPGQSPSSEPHEDVPTHDPEPGVAPRKSMEEPFAHPTPPHSVIIIDDKPIGSPLPFLHPLLPRRSLPFPLRTQPPPLPSTKLPSFPQ</sequence>
<comment type="caution">
    <text evidence="2">The sequence shown here is derived from an EMBL/GenBank/DDBJ whole genome shotgun (WGS) entry which is preliminary data.</text>
</comment>
<dbReference type="AlphaFoldDB" id="A0A9Q3D0T3"/>
<protein>
    <submittedName>
        <fullName evidence="2">Uncharacterized protein</fullName>
    </submittedName>
</protein>
<evidence type="ECO:0000313" key="2">
    <source>
        <dbReference type="EMBL" id="MBW0494776.1"/>
    </source>
</evidence>
<evidence type="ECO:0000256" key="1">
    <source>
        <dbReference type="SAM" id="MobiDB-lite"/>
    </source>
</evidence>
<feature type="compositionally biased region" description="Basic and acidic residues" evidence="1">
    <location>
        <begin position="50"/>
        <end position="61"/>
    </location>
</feature>
<accession>A0A9Q3D0T3</accession>
<feature type="compositionally biased region" description="Polar residues" evidence="1">
    <location>
        <begin position="34"/>
        <end position="49"/>
    </location>
</feature>
<feature type="region of interest" description="Disordered" evidence="1">
    <location>
        <begin position="103"/>
        <end position="128"/>
    </location>
</feature>
<dbReference type="EMBL" id="AVOT02012739">
    <property type="protein sequence ID" value="MBW0494776.1"/>
    <property type="molecule type" value="Genomic_DNA"/>
</dbReference>
<reference evidence="2" key="1">
    <citation type="submission" date="2021-03" db="EMBL/GenBank/DDBJ databases">
        <title>Draft genome sequence of rust myrtle Austropuccinia psidii MF-1, a brazilian biotype.</title>
        <authorList>
            <person name="Quecine M.C."/>
            <person name="Pachon D.M.R."/>
            <person name="Bonatelli M.L."/>
            <person name="Correr F.H."/>
            <person name="Franceschini L.M."/>
            <person name="Leite T.F."/>
            <person name="Margarido G.R.A."/>
            <person name="Almeida C.A."/>
            <person name="Ferrarezi J.A."/>
            <person name="Labate C.A."/>
        </authorList>
    </citation>
    <scope>NUCLEOTIDE SEQUENCE</scope>
    <source>
        <strain evidence="2">MF-1</strain>
    </source>
</reference>
<name>A0A9Q3D0T3_9BASI</name>
<keyword evidence="3" id="KW-1185">Reference proteome</keyword>
<proteinExistence type="predicted"/>
<feature type="compositionally biased region" description="Polar residues" evidence="1">
    <location>
        <begin position="7"/>
        <end position="25"/>
    </location>
</feature>
<dbReference type="Proteomes" id="UP000765509">
    <property type="component" value="Unassembled WGS sequence"/>
</dbReference>
<evidence type="ECO:0000313" key="3">
    <source>
        <dbReference type="Proteomes" id="UP000765509"/>
    </source>
</evidence>
<gene>
    <name evidence="2" type="ORF">O181_034491</name>
</gene>
<feature type="compositionally biased region" description="Low complexity" evidence="1">
    <location>
        <begin position="103"/>
        <end position="112"/>
    </location>
</feature>
<feature type="region of interest" description="Disordered" evidence="1">
    <location>
        <begin position="1"/>
        <end position="87"/>
    </location>
</feature>
<organism evidence="2 3">
    <name type="scientific">Austropuccinia psidii MF-1</name>
    <dbReference type="NCBI Taxonomy" id="1389203"/>
    <lineage>
        <taxon>Eukaryota</taxon>
        <taxon>Fungi</taxon>
        <taxon>Dikarya</taxon>
        <taxon>Basidiomycota</taxon>
        <taxon>Pucciniomycotina</taxon>
        <taxon>Pucciniomycetes</taxon>
        <taxon>Pucciniales</taxon>
        <taxon>Sphaerophragmiaceae</taxon>
        <taxon>Austropuccinia</taxon>
    </lineage>
</organism>